<dbReference type="HAMAP" id="MF_00422">
    <property type="entry name" value="SecE"/>
    <property type="match status" value="1"/>
</dbReference>
<dbReference type="PANTHER" id="PTHR33910">
    <property type="entry name" value="PROTEIN TRANSLOCASE SUBUNIT SECE"/>
    <property type="match status" value="1"/>
</dbReference>
<evidence type="ECO:0000256" key="4">
    <source>
        <dbReference type="ARBA" id="ARBA00022692"/>
    </source>
</evidence>
<proteinExistence type="inferred from homology"/>
<gene>
    <name evidence="9 10" type="primary">secE</name>
    <name evidence="10" type="ORF">QCO44_00685</name>
</gene>
<keyword evidence="4 9" id="KW-0812">Transmembrane</keyword>
<comment type="function">
    <text evidence="9">Essential subunit of the Sec protein translocation channel SecYEG. Clamps together the 2 halves of SecY. May contact the channel plug during translocation.</text>
</comment>
<keyword evidence="3 9" id="KW-1003">Cell membrane</keyword>
<dbReference type="EMBL" id="JARVLH010000001">
    <property type="protein sequence ID" value="MEX5284160.1"/>
    <property type="molecule type" value="Genomic_DNA"/>
</dbReference>
<organism evidence="10 11">
    <name type="scientific">Selenomonas sputigena</name>
    <dbReference type="NCBI Taxonomy" id="69823"/>
    <lineage>
        <taxon>Bacteria</taxon>
        <taxon>Bacillati</taxon>
        <taxon>Bacillota</taxon>
        <taxon>Negativicutes</taxon>
        <taxon>Selenomonadales</taxon>
        <taxon>Selenomonadaceae</taxon>
        <taxon>Selenomonas</taxon>
    </lineage>
</organism>
<evidence type="ECO:0000313" key="11">
    <source>
        <dbReference type="Proteomes" id="UP001559623"/>
    </source>
</evidence>
<name>A0ABV3X1U6_9FIRM</name>
<keyword evidence="11" id="KW-1185">Reference proteome</keyword>
<dbReference type="Gene3D" id="1.20.5.1030">
    <property type="entry name" value="Preprotein translocase secy subunit"/>
    <property type="match status" value="1"/>
</dbReference>
<dbReference type="PROSITE" id="PS01067">
    <property type="entry name" value="SECE_SEC61G"/>
    <property type="match status" value="1"/>
</dbReference>
<feature type="transmembrane region" description="Helical" evidence="9">
    <location>
        <begin position="43"/>
        <end position="68"/>
    </location>
</feature>
<dbReference type="InterPro" id="IPR001901">
    <property type="entry name" value="Translocase_SecE/Sec61-g"/>
</dbReference>
<evidence type="ECO:0000256" key="1">
    <source>
        <dbReference type="ARBA" id="ARBA00004370"/>
    </source>
</evidence>
<reference evidence="10 11" key="1">
    <citation type="submission" date="2023-04" db="EMBL/GenBank/DDBJ databases">
        <title>Genome Sequence of Selenomonas sputigena ATCC 33150.</title>
        <authorList>
            <person name="Miller D.P."/>
            <person name="Anvari S."/>
            <person name="Polson S.W."/>
            <person name="Macdonald M."/>
            <person name="Mcdowell J.V."/>
        </authorList>
    </citation>
    <scope>NUCLEOTIDE SEQUENCE [LARGE SCALE GENOMIC DNA]</scope>
    <source>
        <strain evidence="10 11">ATCC 33150</strain>
    </source>
</reference>
<dbReference type="Proteomes" id="UP001559623">
    <property type="component" value="Unassembled WGS sequence"/>
</dbReference>
<evidence type="ECO:0000313" key="10">
    <source>
        <dbReference type="EMBL" id="MEX5284160.1"/>
    </source>
</evidence>
<accession>A0ABV3X1U6</accession>
<dbReference type="PANTHER" id="PTHR33910:SF1">
    <property type="entry name" value="PROTEIN TRANSLOCASE SUBUNIT SECE"/>
    <property type="match status" value="1"/>
</dbReference>
<keyword evidence="8 9" id="KW-0472">Membrane</keyword>
<dbReference type="InterPro" id="IPR038379">
    <property type="entry name" value="SecE_sf"/>
</dbReference>
<comment type="similarity">
    <text evidence="9">Belongs to the SecE/SEC61-gamma family.</text>
</comment>
<comment type="subcellular location">
    <subcellularLocation>
        <location evidence="9">Cell membrane</location>
        <topology evidence="9">Single-pass membrane protein</topology>
    </subcellularLocation>
    <subcellularLocation>
        <location evidence="1">Membrane</location>
    </subcellularLocation>
</comment>
<keyword evidence="7 9" id="KW-0811">Translocation</keyword>
<keyword evidence="2 9" id="KW-0813">Transport</keyword>
<dbReference type="InterPro" id="IPR005807">
    <property type="entry name" value="SecE_bac"/>
</dbReference>
<comment type="caution">
    <text evidence="10">The sequence shown here is derived from an EMBL/GenBank/DDBJ whole genome shotgun (WGS) entry which is preliminary data.</text>
</comment>
<evidence type="ECO:0000256" key="3">
    <source>
        <dbReference type="ARBA" id="ARBA00022475"/>
    </source>
</evidence>
<evidence type="ECO:0000256" key="5">
    <source>
        <dbReference type="ARBA" id="ARBA00022927"/>
    </source>
</evidence>
<evidence type="ECO:0000256" key="2">
    <source>
        <dbReference type="ARBA" id="ARBA00022448"/>
    </source>
</evidence>
<protein>
    <recommendedName>
        <fullName evidence="9">Protein translocase subunit SecE</fullName>
    </recommendedName>
</protein>
<keyword evidence="5 9" id="KW-0653">Protein transport</keyword>
<evidence type="ECO:0000256" key="7">
    <source>
        <dbReference type="ARBA" id="ARBA00023010"/>
    </source>
</evidence>
<evidence type="ECO:0000256" key="9">
    <source>
        <dbReference type="HAMAP-Rule" id="MF_00422"/>
    </source>
</evidence>
<dbReference type="NCBIfam" id="TIGR00964">
    <property type="entry name" value="secE_bact"/>
    <property type="match status" value="1"/>
</dbReference>
<keyword evidence="6 9" id="KW-1133">Transmembrane helix</keyword>
<comment type="subunit">
    <text evidence="9">Component of the Sec protein translocase complex. Heterotrimer consisting of SecY, SecE and SecG subunits. The heterotrimers can form oligomers, although 1 heterotrimer is thought to be able to translocate proteins. Interacts with the ribosome. Interacts with SecDF, and other proteins may be involved. Interacts with SecA.</text>
</comment>
<evidence type="ECO:0000256" key="6">
    <source>
        <dbReference type="ARBA" id="ARBA00022989"/>
    </source>
</evidence>
<dbReference type="Pfam" id="PF00584">
    <property type="entry name" value="SecE"/>
    <property type="match status" value="1"/>
</dbReference>
<evidence type="ECO:0000256" key="8">
    <source>
        <dbReference type="ARBA" id="ARBA00023136"/>
    </source>
</evidence>
<sequence length="77" mass="8654">MNALADEKSSAPQPSSEGFNLFRFTGEVKAEMKKVTWPTRKELVTYTGVVGIAVVIVCALIWICDTFFARLFQLILR</sequence>